<organism evidence="2 3">
    <name type="scientific">Truepera radiovictrix (strain DSM 17093 / CIP 108686 / LMG 22925 / RQ-24)</name>
    <dbReference type="NCBI Taxonomy" id="649638"/>
    <lineage>
        <taxon>Bacteria</taxon>
        <taxon>Thermotogati</taxon>
        <taxon>Deinococcota</taxon>
        <taxon>Deinococci</taxon>
        <taxon>Trueperales</taxon>
        <taxon>Trueperaceae</taxon>
        <taxon>Truepera</taxon>
    </lineage>
</organism>
<dbReference type="GO" id="GO:0051996">
    <property type="term" value="F:squalene synthase [NAD(P)H] activity"/>
    <property type="evidence" value="ECO:0007669"/>
    <property type="project" value="InterPro"/>
</dbReference>
<dbReference type="STRING" id="649638.Trad_2248"/>
<evidence type="ECO:0000256" key="1">
    <source>
        <dbReference type="ARBA" id="ARBA00022679"/>
    </source>
</evidence>
<proteinExistence type="predicted"/>
<accession>D7CSD8</accession>
<dbReference type="RefSeq" id="WP_013178721.1">
    <property type="nucleotide sequence ID" value="NC_014221.1"/>
</dbReference>
<dbReference type="InterPro" id="IPR008949">
    <property type="entry name" value="Isoprenoid_synthase_dom_sf"/>
</dbReference>
<sequence>MIGARASGLTHVFEPKEAVAACAQLTRAHSSTFYLGSRFFPARERSAVSVIYAVCRSGDDAVDEAPSPEVGRRRLLVWQEGIERAYAGEPQPGAFLEVGLHWVLQHYEVPRSAFDELYLGLESDLDNRPFHTMDELMLYCRRVAGVVGLLIAPIAGYRGGEATLQCALALGQAMQLTNILRDVGEDLAMGRLYLPLELMDKHGVTRASLEAGVVSDRYIALLEELAERTCALYREGWQGIPKLNGVAAAAVGVAALNYEGILNKLRQNGYDNLTKRAYLRPVERLALIPKAVYGICSAP</sequence>
<evidence type="ECO:0000313" key="3">
    <source>
        <dbReference type="Proteomes" id="UP000000379"/>
    </source>
</evidence>
<dbReference type="InterPro" id="IPR033904">
    <property type="entry name" value="Trans_IPPS_HH"/>
</dbReference>
<dbReference type="SUPFAM" id="SSF48576">
    <property type="entry name" value="Terpenoid synthases"/>
    <property type="match status" value="1"/>
</dbReference>
<gene>
    <name evidence="2" type="ordered locus">Trad_2248</name>
</gene>
<dbReference type="GO" id="GO:0016117">
    <property type="term" value="P:carotenoid biosynthetic process"/>
    <property type="evidence" value="ECO:0007669"/>
    <property type="project" value="UniProtKB-ARBA"/>
</dbReference>
<keyword evidence="1 2" id="KW-0808">Transferase</keyword>
<reference evidence="3" key="1">
    <citation type="submission" date="2010-05" db="EMBL/GenBank/DDBJ databases">
        <title>The complete genome of Truepera radiovictris DSM 17093.</title>
        <authorList>
            <consortium name="US DOE Joint Genome Institute (JGI-PGF)"/>
            <person name="Lucas S."/>
            <person name="Copeland A."/>
            <person name="Lapidus A."/>
            <person name="Glavina del Rio T."/>
            <person name="Dalin E."/>
            <person name="Tice H."/>
            <person name="Bruce D."/>
            <person name="Goodwin L."/>
            <person name="Pitluck S."/>
            <person name="Kyrpides N."/>
            <person name="Mavromatis K."/>
            <person name="Ovchinnikova G."/>
            <person name="Munk A.C."/>
            <person name="Detter J.C."/>
            <person name="Han C."/>
            <person name="Tapia R."/>
            <person name="Land M."/>
            <person name="Hauser L."/>
            <person name="Markowitz V."/>
            <person name="Cheng J.-F."/>
            <person name="Hugenholtz P."/>
            <person name="Woyke T."/>
            <person name="Wu D."/>
            <person name="Tindall B."/>
            <person name="Pomrenke H.G."/>
            <person name="Brambilla E."/>
            <person name="Klenk H.-P."/>
            <person name="Eisen J.A."/>
        </authorList>
    </citation>
    <scope>NUCLEOTIDE SEQUENCE [LARGE SCALE GENOMIC DNA]</scope>
    <source>
        <strain evidence="3">DSM 17093 / CIP 108686 / LMG 22925 / RQ-24</strain>
    </source>
</reference>
<dbReference type="GO" id="GO:0004311">
    <property type="term" value="F:geranylgeranyl diphosphate synthase activity"/>
    <property type="evidence" value="ECO:0007669"/>
    <property type="project" value="InterPro"/>
</dbReference>
<dbReference type="AlphaFoldDB" id="D7CSD8"/>
<dbReference type="EMBL" id="CP002049">
    <property type="protein sequence ID" value="ADI15358.1"/>
    <property type="molecule type" value="Genomic_DNA"/>
</dbReference>
<dbReference type="KEGG" id="tra:Trad_2248"/>
<dbReference type="InterPro" id="IPR019845">
    <property type="entry name" value="Squalene/phytoene_synthase_CS"/>
</dbReference>
<dbReference type="HOGENOM" id="CLU_037269_1_3_0"/>
<reference evidence="2 3" key="2">
    <citation type="journal article" date="2011" name="Stand. Genomic Sci.">
        <title>Complete genome sequence of Truepera radiovictrix type strain (RQ-24).</title>
        <authorList>
            <person name="Ivanova N."/>
            <person name="Rohde C."/>
            <person name="Munk C."/>
            <person name="Nolan M."/>
            <person name="Lucas S."/>
            <person name="Del Rio T.G."/>
            <person name="Tice H."/>
            <person name="Deshpande S."/>
            <person name="Cheng J.F."/>
            <person name="Tapia R."/>
            <person name="Han C."/>
            <person name="Goodwin L."/>
            <person name="Pitluck S."/>
            <person name="Liolios K."/>
            <person name="Mavromatis K."/>
            <person name="Mikhailova N."/>
            <person name="Pati A."/>
            <person name="Chen A."/>
            <person name="Palaniappan K."/>
            <person name="Land M."/>
            <person name="Hauser L."/>
            <person name="Chang Y.J."/>
            <person name="Jeffries C.D."/>
            <person name="Brambilla E."/>
            <person name="Rohde M."/>
            <person name="Goker M."/>
            <person name="Tindall B.J."/>
            <person name="Woyke T."/>
            <person name="Bristow J."/>
            <person name="Eisen J.A."/>
            <person name="Markowitz V."/>
            <person name="Hugenholtz P."/>
            <person name="Kyrpides N.C."/>
            <person name="Klenk H.P."/>
            <person name="Lapidus A."/>
        </authorList>
    </citation>
    <scope>NUCLEOTIDE SEQUENCE [LARGE SCALE GENOMIC DNA]</scope>
    <source>
        <strain evidence="3">DSM 17093 / CIP 108686 / LMG 22925 / RQ-24</strain>
    </source>
</reference>
<dbReference type="PANTHER" id="PTHR31480">
    <property type="entry name" value="BIFUNCTIONAL LYCOPENE CYCLASE/PHYTOENE SYNTHASE"/>
    <property type="match status" value="1"/>
</dbReference>
<dbReference type="PROSITE" id="PS01045">
    <property type="entry name" value="SQUALEN_PHYTOEN_SYN_2"/>
    <property type="match status" value="1"/>
</dbReference>
<dbReference type="Pfam" id="PF00494">
    <property type="entry name" value="SQS_PSY"/>
    <property type="match status" value="1"/>
</dbReference>
<dbReference type="SFLD" id="SFLDG01212">
    <property type="entry name" value="Phytoene_synthase_like"/>
    <property type="match status" value="1"/>
</dbReference>
<name>D7CSD8_TRURR</name>
<dbReference type="SFLD" id="SFLDS00005">
    <property type="entry name" value="Isoprenoid_Synthase_Type_I"/>
    <property type="match status" value="1"/>
</dbReference>
<keyword evidence="3" id="KW-1185">Reference proteome</keyword>
<dbReference type="CDD" id="cd00683">
    <property type="entry name" value="Trans_IPPS_HH"/>
    <property type="match status" value="1"/>
</dbReference>
<dbReference type="EC" id="2.5.1.32" evidence="2"/>
<dbReference type="Proteomes" id="UP000000379">
    <property type="component" value="Chromosome"/>
</dbReference>
<dbReference type="InterPro" id="IPR002060">
    <property type="entry name" value="Squ/phyt_synthse"/>
</dbReference>
<dbReference type="SFLD" id="SFLDG01018">
    <property type="entry name" value="Squalene/Phytoene_Synthase_Lik"/>
    <property type="match status" value="1"/>
</dbReference>
<dbReference type="InterPro" id="IPR044843">
    <property type="entry name" value="Trans_IPPS_bact-type"/>
</dbReference>
<evidence type="ECO:0000313" key="2">
    <source>
        <dbReference type="EMBL" id="ADI15358.1"/>
    </source>
</evidence>
<dbReference type="eggNOG" id="COG1562">
    <property type="taxonomic scope" value="Bacteria"/>
</dbReference>
<dbReference type="Gene3D" id="1.10.600.10">
    <property type="entry name" value="Farnesyl Diphosphate Synthase"/>
    <property type="match status" value="1"/>
</dbReference>
<protein>
    <submittedName>
        <fullName evidence="2">Phytoene synthase</fullName>
        <ecNumber evidence="2">2.5.1.32</ecNumber>
    </submittedName>
</protein>